<feature type="domain" description="HTH luxR-type" evidence="1">
    <location>
        <begin position="178"/>
        <end position="232"/>
    </location>
</feature>
<gene>
    <name evidence="2" type="ORF">GCM10010507_45370</name>
</gene>
<dbReference type="Gene3D" id="1.10.10.10">
    <property type="entry name" value="Winged helix-like DNA-binding domain superfamily/Winged helix DNA-binding domain"/>
    <property type="match status" value="1"/>
</dbReference>
<accession>A0A918TW60</accession>
<dbReference type="InterPro" id="IPR016032">
    <property type="entry name" value="Sig_transdc_resp-reg_C-effctor"/>
</dbReference>
<dbReference type="InterPro" id="IPR036388">
    <property type="entry name" value="WH-like_DNA-bd_sf"/>
</dbReference>
<comment type="caution">
    <text evidence="2">The sequence shown here is derived from an EMBL/GenBank/DDBJ whole genome shotgun (WGS) entry which is preliminary data.</text>
</comment>
<dbReference type="InterPro" id="IPR000792">
    <property type="entry name" value="Tscrpt_reg_LuxR_C"/>
</dbReference>
<sequence>MESVLLRARELIESTVSLHRRTSGQDSLVMMAEDEAAIGNAVGMLLDRARHSVSLALPGNVENAKAGVLALDRLGAAGREDLTVRLLSTASALAGAAMRDAEIRIPRLETRLTEGELQEVLIADGRLVLVRSNHGPADDCVLIIEDPAAARALDLLFAGVWSGAVRPAEHARLHGRLRSDLARRILERMRDGCTDDVAAREVQVSLRTYRRHVAEIMRELGAKSRFQAGVRAVELGLLSAGD</sequence>
<proteinExistence type="predicted"/>
<evidence type="ECO:0000313" key="3">
    <source>
        <dbReference type="Proteomes" id="UP000646244"/>
    </source>
</evidence>
<dbReference type="SUPFAM" id="SSF46894">
    <property type="entry name" value="C-terminal effector domain of the bipartite response regulators"/>
    <property type="match status" value="1"/>
</dbReference>
<evidence type="ECO:0000313" key="2">
    <source>
        <dbReference type="EMBL" id="GHC63072.1"/>
    </source>
</evidence>
<protein>
    <recommendedName>
        <fullName evidence="1">HTH luxR-type domain-containing protein</fullName>
    </recommendedName>
</protein>
<evidence type="ECO:0000259" key="1">
    <source>
        <dbReference type="SMART" id="SM00421"/>
    </source>
</evidence>
<dbReference type="GO" id="GO:0003677">
    <property type="term" value="F:DNA binding"/>
    <property type="evidence" value="ECO:0007669"/>
    <property type="project" value="InterPro"/>
</dbReference>
<organism evidence="2 3">
    <name type="scientific">Streptomyces cinnamoneus</name>
    <name type="common">Streptoverticillium cinnamoneum</name>
    <dbReference type="NCBI Taxonomy" id="53446"/>
    <lineage>
        <taxon>Bacteria</taxon>
        <taxon>Bacillati</taxon>
        <taxon>Actinomycetota</taxon>
        <taxon>Actinomycetes</taxon>
        <taxon>Kitasatosporales</taxon>
        <taxon>Streptomycetaceae</taxon>
        <taxon>Streptomyces</taxon>
        <taxon>Streptomyces cinnamoneus group</taxon>
    </lineage>
</organism>
<dbReference type="SMART" id="SM00421">
    <property type="entry name" value="HTH_LUXR"/>
    <property type="match status" value="1"/>
</dbReference>
<name>A0A918TW60_STRCJ</name>
<dbReference type="RefSeq" id="WP_229845022.1">
    <property type="nucleotide sequence ID" value="NZ_BMVB01000017.1"/>
</dbReference>
<dbReference type="AlphaFoldDB" id="A0A918TW60"/>
<dbReference type="Proteomes" id="UP000646244">
    <property type="component" value="Unassembled WGS sequence"/>
</dbReference>
<reference evidence="2" key="1">
    <citation type="journal article" date="2014" name="Int. J. Syst. Evol. Microbiol.">
        <title>Complete genome sequence of Corynebacterium casei LMG S-19264T (=DSM 44701T), isolated from a smear-ripened cheese.</title>
        <authorList>
            <consortium name="US DOE Joint Genome Institute (JGI-PGF)"/>
            <person name="Walter F."/>
            <person name="Albersmeier A."/>
            <person name="Kalinowski J."/>
            <person name="Ruckert C."/>
        </authorList>
    </citation>
    <scope>NUCLEOTIDE SEQUENCE</scope>
    <source>
        <strain evidence="2">JCM 4633</strain>
    </source>
</reference>
<reference evidence="2" key="2">
    <citation type="submission" date="2020-09" db="EMBL/GenBank/DDBJ databases">
        <authorList>
            <person name="Sun Q."/>
            <person name="Ohkuma M."/>
        </authorList>
    </citation>
    <scope>NUCLEOTIDE SEQUENCE</scope>
    <source>
        <strain evidence="2">JCM 4633</strain>
    </source>
</reference>
<dbReference type="EMBL" id="BMVB01000017">
    <property type="protein sequence ID" value="GHC63072.1"/>
    <property type="molecule type" value="Genomic_DNA"/>
</dbReference>
<dbReference type="GO" id="GO:0006355">
    <property type="term" value="P:regulation of DNA-templated transcription"/>
    <property type="evidence" value="ECO:0007669"/>
    <property type="project" value="InterPro"/>
</dbReference>